<reference evidence="1 2" key="2">
    <citation type="submission" date="2013-02" db="EMBL/GenBank/DDBJ databases">
        <title>The Genome Sequence of Plasmodium falciparum Vietnam Oak-Knoll (FVO).</title>
        <authorList>
            <consortium name="The Broad Institute Genome Sequencing Platform"/>
            <consortium name="The Broad Institute Genome Sequencing Center for Infectious Disease"/>
            <person name="Neafsey D."/>
            <person name="Cheeseman I."/>
            <person name="Volkman S."/>
            <person name="Adams J."/>
            <person name="Walker B."/>
            <person name="Young S.K."/>
            <person name="Zeng Q."/>
            <person name="Gargeya S."/>
            <person name="Fitzgerald M."/>
            <person name="Haas B."/>
            <person name="Abouelleil A."/>
            <person name="Alvarado L."/>
            <person name="Arachchi H.M."/>
            <person name="Berlin A.M."/>
            <person name="Chapman S.B."/>
            <person name="Dewar J."/>
            <person name="Goldberg J."/>
            <person name="Griggs A."/>
            <person name="Gujja S."/>
            <person name="Hansen M."/>
            <person name="Howarth C."/>
            <person name="Imamovic A."/>
            <person name="Larimer J."/>
            <person name="McCowan C."/>
            <person name="Murphy C."/>
            <person name="Neiman D."/>
            <person name="Pearson M."/>
            <person name="Priest M."/>
            <person name="Roberts A."/>
            <person name="Saif S."/>
            <person name="Shea T."/>
            <person name="Sisk P."/>
            <person name="Sykes S."/>
            <person name="Wortman J."/>
            <person name="Nusbaum C."/>
            <person name="Birren B."/>
        </authorList>
    </citation>
    <scope>NUCLEOTIDE SEQUENCE [LARGE SCALE GENOMIC DNA]</scope>
    <source>
        <strain evidence="2">Vietnam Oak-Knoll (FVO)</strain>
    </source>
</reference>
<accession>A0A024VDW2</accession>
<proteinExistence type="predicted"/>
<protein>
    <submittedName>
        <fullName evidence="1">Uncharacterized protein</fullName>
    </submittedName>
</protein>
<evidence type="ECO:0000313" key="1">
    <source>
        <dbReference type="EMBL" id="ETW20649.1"/>
    </source>
</evidence>
<name>A0A024VDW2_PLAFA</name>
<reference evidence="1 2" key="1">
    <citation type="submission" date="2013-02" db="EMBL/GenBank/DDBJ databases">
        <title>The Genome Annotation of Plasmodium falciparum Vietnam Oak-Knoll (FVO).</title>
        <authorList>
            <consortium name="The Broad Institute Genome Sequencing Platform"/>
            <consortium name="The Broad Institute Genome Sequencing Center for Infectious Disease"/>
            <person name="Neafsey D."/>
            <person name="Hoffman S."/>
            <person name="Volkman S."/>
            <person name="Rosenthal P."/>
            <person name="Walker B."/>
            <person name="Young S.K."/>
            <person name="Zeng Q."/>
            <person name="Gargeya S."/>
            <person name="Fitzgerald M."/>
            <person name="Haas B."/>
            <person name="Abouelleil A."/>
            <person name="Allen A.W."/>
            <person name="Alvarado L."/>
            <person name="Arachchi H.M."/>
            <person name="Berlin A.M."/>
            <person name="Chapman S.B."/>
            <person name="Gainer-Dewar J."/>
            <person name="Goldberg J."/>
            <person name="Griggs A."/>
            <person name="Gujja S."/>
            <person name="Hansen M."/>
            <person name="Howarth C."/>
            <person name="Imamovic A."/>
            <person name="Ireland A."/>
            <person name="Larimer J."/>
            <person name="McCowan C."/>
            <person name="Murphy C."/>
            <person name="Pearson M."/>
            <person name="Poon T.W."/>
            <person name="Priest M."/>
            <person name="Roberts A."/>
            <person name="Saif S."/>
            <person name="Shea T."/>
            <person name="Sisk P."/>
            <person name="Sykes S."/>
            <person name="Wortman J."/>
            <person name="Nusbaum C."/>
            <person name="Birren B."/>
        </authorList>
    </citation>
    <scope>NUCLEOTIDE SEQUENCE [LARGE SCALE GENOMIC DNA]</scope>
    <source>
        <strain evidence="2">Vietnam Oak-Knoll (FVO)</strain>
    </source>
</reference>
<gene>
    <name evidence="1" type="ORF">PFFVO_00409</name>
</gene>
<feature type="non-terminal residue" evidence="1">
    <location>
        <position position="1"/>
    </location>
</feature>
<dbReference type="EMBL" id="KI925016">
    <property type="protein sequence ID" value="ETW20649.1"/>
    <property type="molecule type" value="Genomic_DNA"/>
</dbReference>
<sequence>GVITFETIKNVHSGISYSIING</sequence>
<dbReference type="AlphaFoldDB" id="A0A024VDW2"/>
<organism evidence="1 2">
    <name type="scientific">Plasmodium falciparum Vietnam Oak-Knoll</name>
    <name type="common">FVO</name>
    <dbReference type="NCBI Taxonomy" id="1036723"/>
    <lineage>
        <taxon>Eukaryota</taxon>
        <taxon>Sar</taxon>
        <taxon>Alveolata</taxon>
        <taxon>Apicomplexa</taxon>
        <taxon>Aconoidasida</taxon>
        <taxon>Haemosporida</taxon>
        <taxon>Plasmodiidae</taxon>
        <taxon>Plasmodium</taxon>
        <taxon>Plasmodium (Laverania)</taxon>
    </lineage>
</organism>
<evidence type="ECO:0000313" key="2">
    <source>
        <dbReference type="Proteomes" id="UP000030690"/>
    </source>
</evidence>
<dbReference type="Proteomes" id="UP000030690">
    <property type="component" value="Unassembled WGS sequence"/>
</dbReference>